<accession>A0A852RK06</accession>
<dbReference type="SUPFAM" id="SSF52091">
    <property type="entry name" value="SpoIIaa-like"/>
    <property type="match status" value="1"/>
</dbReference>
<dbReference type="EMBL" id="JACCBF010000001">
    <property type="protein sequence ID" value="NYD31415.1"/>
    <property type="molecule type" value="Genomic_DNA"/>
</dbReference>
<evidence type="ECO:0000259" key="1">
    <source>
        <dbReference type="PROSITE" id="PS50801"/>
    </source>
</evidence>
<feature type="domain" description="STAS" evidence="1">
    <location>
        <begin position="8"/>
        <end position="96"/>
    </location>
</feature>
<dbReference type="InterPro" id="IPR036513">
    <property type="entry name" value="STAS_dom_sf"/>
</dbReference>
<evidence type="ECO:0000313" key="2">
    <source>
        <dbReference type="EMBL" id="NYD31415.1"/>
    </source>
</evidence>
<name>A0A852RK06_9ACTN</name>
<reference evidence="2 3" key="1">
    <citation type="submission" date="2020-07" db="EMBL/GenBank/DDBJ databases">
        <title>Sequencing the genomes of 1000 actinobacteria strains.</title>
        <authorList>
            <person name="Klenk H.-P."/>
        </authorList>
    </citation>
    <scope>NUCLEOTIDE SEQUENCE [LARGE SCALE GENOMIC DNA]</scope>
    <source>
        <strain evidence="2 3">DSM 19082</strain>
    </source>
</reference>
<comment type="caution">
    <text evidence="2">The sequence shown here is derived from an EMBL/GenBank/DDBJ whole genome shotgun (WGS) entry which is preliminary data.</text>
</comment>
<protein>
    <submittedName>
        <fullName evidence="2">Anti-anti-sigma factor</fullName>
    </submittedName>
</protein>
<dbReference type="RefSeq" id="WP_179727588.1">
    <property type="nucleotide sequence ID" value="NZ_BAABEF010000001.1"/>
</dbReference>
<dbReference type="Gene3D" id="3.30.750.24">
    <property type="entry name" value="STAS domain"/>
    <property type="match status" value="1"/>
</dbReference>
<dbReference type="InterPro" id="IPR058548">
    <property type="entry name" value="MlaB-like_STAS"/>
</dbReference>
<dbReference type="PROSITE" id="PS50801">
    <property type="entry name" value="STAS"/>
    <property type="match status" value="1"/>
</dbReference>
<sequence>MAEGLSECTVTSESGPDTATLHVEGELVAATSEILEGAVNACLRSAPRLVAVDLAHVRFMDSAGITALLNCRGRATAQRARLTVIRPNRTLIRLMRPEIRALLAVVPEPPPGDVSDRTGTQAESRVLRCLACGGMTAHVRGPTTRGADGSFLVQWWSCTECDEGNTVLD</sequence>
<dbReference type="Pfam" id="PF13466">
    <property type="entry name" value="STAS_2"/>
    <property type="match status" value="1"/>
</dbReference>
<gene>
    <name evidence="2" type="ORF">BJ958_002961</name>
</gene>
<evidence type="ECO:0000313" key="3">
    <source>
        <dbReference type="Proteomes" id="UP000582231"/>
    </source>
</evidence>
<dbReference type="InterPro" id="IPR002645">
    <property type="entry name" value="STAS_dom"/>
</dbReference>
<proteinExistence type="predicted"/>
<dbReference type="Proteomes" id="UP000582231">
    <property type="component" value="Unassembled WGS sequence"/>
</dbReference>
<dbReference type="CDD" id="cd07043">
    <property type="entry name" value="STAS_anti-anti-sigma_factors"/>
    <property type="match status" value="1"/>
</dbReference>
<dbReference type="AlphaFoldDB" id="A0A852RK06"/>
<keyword evidence="3" id="KW-1185">Reference proteome</keyword>
<organism evidence="2 3">
    <name type="scientific">Nocardioides kongjuensis</name>
    <dbReference type="NCBI Taxonomy" id="349522"/>
    <lineage>
        <taxon>Bacteria</taxon>
        <taxon>Bacillati</taxon>
        <taxon>Actinomycetota</taxon>
        <taxon>Actinomycetes</taxon>
        <taxon>Propionibacteriales</taxon>
        <taxon>Nocardioidaceae</taxon>
        <taxon>Nocardioides</taxon>
    </lineage>
</organism>